<keyword evidence="2" id="KW-0645">Protease</keyword>
<keyword evidence="5" id="KW-0862">Zinc</keyword>
<keyword evidence="4" id="KW-0378">Hydrolase</keyword>
<dbReference type="SUPFAM" id="SSF48452">
    <property type="entry name" value="TPR-like"/>
    <property type="match status" value="1"/>
</dbReference>
<dbReference type="PANTHER" id="PTHR22726:SF1">
    <property type="entry name" value="METALLOENDOPEPTIDASE OMA1, MITOCHONDRIAL"/>
    <property type="match status" value="1"/>
</dbReference>
<sequence>MVVSPPSFGVSGTIYRRPSSNLRFCIDHFLSREVSVSARSALNPFRIGLTCLGLAGLPMALPAASLLPDMGNSVDEVLSPTEEARLGEEVLHQLRAMNALLDDPLLDRYLQSLGQRLVSQSTAAGDPFLFFAVRDSRINAFALPGGYVGVNTGLIIQTRNESELAGVLAHEVSHVSQRHIARRMADSRQANILTGAAMVAAILAGAGSGNPQMVQGAVSAGMAATVQNAISFTLQNEKEADRIGMRLLADAGFDPNGMPSFFELMAQQSRFYETAYSDFLRTHPLSTERISEATDRARMVAAPKTRSAPSRAYLLMRARARALTGDDLIASQTAFRTEIDRSQGTALEAARYGLGLTLLRQGQHPAAVNEFTALVRDHPEIPEYRQALGEAQQANGQNDAVLATYRTALNLFPGDSVLSLGYARALLLQGKAQDAYTQLEALSATPEVTGRRLRLLAQAAEELGRKGEAHVYLGEYLAFQGQTREAITQMTYALQEPDLDDIERTRVENRRKALARRLRAQR</sequence>
<dbReference type="Gene3D" id="1.25.40.10">
    <property type="entry name" value="Tetratricopeptide repeat domain"/>
    <property type="match status" value="1"/>
</dbReference>
<proteinExistence type="predicted"/>
<dbReference type="OrthoDB" id="9810445at2"/>
<dbReference type="CDD" id="cd07333">
    <property type="entry name" value="M48C_bepA_like"/>
    <property type="match status" value="1"/>
</dbReference>
<dbReference type="Proteomes" id="UP000297890">
    <property type="component" value="Unassembled WGS sequence"/>
</dbReference>
<name>A0A4Z0FE47_9GAMM</name>
<dbReference type="EMBL" id="SRIO01000001">
    <property type="protein sequence ID" value="TFZ84012.1"/>
    <property type="molecule type" value="Genomic_DNA"/>
</dbReference>
<dbReference type="GO" id="GO:0046872">
    <property type="term" value="F:metal ion binding"/>
    <property type="evidence" value="ECO:0007669"/>
    <property type="project" value="UniProtKB-KW"/>
</dbReference>
<dbReference type="InterPro" id="IPR001915">
    <property type="entry name" value="Peptidase_M48"/>
</dbReference>
<organism evidence="8 9">
    <name type="scientific">Candidatus Macondimonas diazotrophica</name>
    <dbReference type="NCBI Taxonomy" id="2305248"/>
    <lineage>
        <taxon>Bacteria</taxon>
        <taxon>Pseudomonadati</taxon>
        <taxon>Pseudomonadota</taxon>
        <taxon>Gammaproteobacteria</taxon>
        <taxon>Chromatiales</taxon>
        <taxon>Ectothiorhodospiraceae</taxon>
        <taxon>Candidatus Macondimonas</taxon>
    </lineage>
</organism>
<feature type="domain" description="Peptidase M48" evidence="7">
    <location>
        <begin position="105"/>
        <end position="296"/>
    </location>
</feature>
<dbReference type="Pfam" id="PF14559">
    <property type="entry name" value="TPR_19"/>
    <property type="match status" value="1"/>
</dbReference>
<comment type="cofactor">
    <cofactor evidence="1">
        <name>Zn(2+)</name>
        <dbReference type="ChEBI" id="CHEBI:29105"/>
    </cofactor>
</comment>
<dbReference type="PANTHER" id="PTHR22726">
    <property type="entry name" value="METALLOENDOPEPTIDASE OMA1"/>
    <property type="match status" value="1"/>
</dbReference>
<dbReference type="GO" id="GO:0004222">
    <property type="term" value="F:metalloendopeptidase activity"/>
    <property type="evidence" value="ECO:0007669"/>
    <property type="project" value="InterPro"/>
</dbReference>
<evidence type="ECO:0000259" key="7">
    <source>
        <dbReference type="Pfam" id="PF01435"/>
    </source>
</evidence>
<dbReference type="AlphaFoldDB" id="A0A4Z0FE47"/>
<keyword evidence="9" id="KW-1185">Reference proteome</keyword>
<keyword evidence="6" id="KW-0482">Metalloprotease</keyword>
<dbReference type="Gene3D" id="3.30.2010.10">
    <property type="entry name" value="Metalloproteases ('zincins'), catalytic domain"/>
    <property type="match status" value="1"/>
</dbReference>
<dbReference type="GO" id="GO:0016020">
    <property type="term" value="C:membrane"/>
    <property type="evidence" value="ECO:0007669"/>
    <property type="project" value="TreeGrafter"/>
</dbReference>
<keyword evidence="3" id="KW-0479">Metal-binding</keyword>
<protein>
    <submittedName>
        <fullName evidence="8">M48 family peptidase</fullName>
    </submittedName>
</protein>
<evidence type="ECO:0000256" key="1">
    <source>
        <dbReference type="ARBA" id="ARBA00001947"/>
    </source>
</evidence>
<dbReference type="Pfam" id="PF01435">
    <property type="entry name" value="Peptidase_M48"/>
    <property type="match status" value="1"/>
</dbReference>
<dbReference type="InterPro" id="IPR051156">
    <property type="entry name" value="Mito/Outer_Membr_Metalloprot"/>
</dbReference>
<accession>A0A4Z0FE47</accession>
<evidence type="ECO:0000256" key="4">
    <source>
        <dbReference type="ARBA" id="ARBA00022801"/>
    </source>
</evidence>
<reference evidence="8 9" key="1">
    <citation type="journal article" date="2019" name="ISME J.">
        <title>Candidatus Macondimonas diazotrophica, a novel gammaproteobacterial genus dominating crude-oil-contaminated coastal sediments.</title>
        <authorList>
            <person name="Karthikeyan S."/>
            <person name="Konstantinidis K."/>
        </authorList>
    </citation>
    <scope>NUCLEOTIDE SEQUENCE [LARGE SCALE GENOMIC DNA]</scope>
    <source>
        <strain evidence="8 9">KTK01</strain>
    </source>
</reference>
<evidence type="ECO:0000313" key="8">
    <source>
        <dbReference type="EMBL" id="TFZ84012.1"/>
    </source>
</evidence>
<dbReference type="InterPro" id="IPR011990">
    <property type="entry name" value="TPR-like_helical_dom_sf"/>
</dbReference>
<comment type="caution">
    <text evidence="8">The sequence shown here is derived from an EMBL/GenBank/DDBJ whole genome shotgun (WGS) entry which is preliminary data.</text>
</comment>
<evidence type="ECO:0000256" key="5">
    <source>
        <dbReference type="ARBA" id="ARBA00022833"/>
    </source>
</evidence>
<evidence type="ECO:0000256" key="3">
    <source>
        <dbReference type="ARBA" id="ARBA00022723"/>
    </source>
</evidence>
<evidence type="ECO:0000256" key="2">
    <source>
        <dbReference type="ARBA" id="ARBA00022670"/>
    </source>
</evidence>
<evidence type="ECO:0000256" key="6">
    <source>
        <dbReference type="ARBA" id="ARBA00023049"/>
    </source>
</evidence>
<dbReference type="GO" id="GO:0051603">
    <property type="term" value="P:proteolysis involved in protein catabolic process"/>
    <property type="evidence" value="ECO:0007669"/>
    <property type="project" value="TreeGrafter"/>
</dbReference>
<evidence type="ECO:0000313" key="9">
    <source>
        <dbReference type="Proteomes" id="UP000297890"/>
    </source>
</evidence>
<gene>
    <name evidence="8" type="ORF">E4680_00235</name>
</gene>